<dbReference type="PANTHER" id="PTHR43031">
    <property type="entry name" value="FAD-DEPENDENT OXIDOREDUCTASE"/>
    <property type="match status" value="1"/>
</dbReference>
<sequence>MKRIILFSFLSISLISCSNGQEPQQQRQESLKQGTVSEVINCNSFLSKMDDPSTIQVIDVRTPTEFNSGHIEHAKNININDAQFEAQIAALDKSKPVLVYCAVGGRSARAANFIKSQGFPAVYDLDGGIGAWNKEGLPIVK</sequence>
<evidence type="ECO:0000259" key="1">
    <source>
        <dbReference type="PROSITE" id="PS50206"/>
    </source>
</evidence>
<proteinExistence type="predicted"/>
<comment type="caution">
    <text evidence="2">The sequence shown here is derived from an EMBL/GenBank/DDBJ whole genome shotgun (WGS) entry which is preliminary data.</text>
</comment>
<dbReference type="Proteomes" id="UP000470771">
    <property type="component" value="Unassembled WGS sequence"/>
</dbReference>
<dbReference type="Pfam" id="PF00581">
    <property type="entry name" value="Rhodanese"/>
    <property type="match status" value="1"/>
</dbReference>
<dbReference type="CDD" id="cd00158">
    <property type="entry name" value="RHOD"/>
    <property type="match status" value="1"/>
</dbReference>
<dbReference type="AlphaFoldDB" id="A0A6N9NM60"/>
<evidence type="ECO:0000313" key="3">
    <source>
        <dbReference type="Proteomes" id="UP000470771"/>
    </source>
</evidence>
<evidence type="ECO:0000313" key="2">
    <source>
        <dbReference type="EMBL" id="NBG66551.1"/>
    </source>
</evidence>
<dbReference type="InterPro" id="IPR001763">
    <property type="entry name" value="Rhodanese-like_dom"/>
</dbReference>
<name>A0A6N9NM60_9FLAO</name>
<dbReference type="PANTHER" id="PTHR43031:SF1">
    <property type="entry name" value="PYRIDINE NUCLEOTIDE-DISULPHIDE OXIDOREDUCTASE"/>
    <property type="match status" value="1"/>
</dbReference>
<dbReference type="SMART" id="SM00450">
    <property type="entry name" value="RHOD"/>
    <property type="match status" value="1"/>
</dbReference>
<dbReference type="EMBL" id="WWNE01000008">
    <property type="protein sequence ID" value="NBG66551.1"/>
    <property type="molecule type" value="Genomic_DNA"/>
</dbReference>
<keyword evidence="3" id="KW-1185">Reference proteome</keyword>
<accession>A0A6N9NM60</accession>
<dbReference type="SUPFAM" id="SSF52821">
    <property type="entry name" value="Rhodanese/Cell cycle control phosphatase"/>
    <property type="match status" value="1"/>
</dbReference>
<dbReference type="RefSeq" id="WP_160633510.1">
    <property type="nucleotide sequence ID" value="NZ_WWNE01000008.1"/>
</dbReference>
<gene>
    <name evidence="2" type="ORF">GQN54_10520</name>
</gene>
<dbReference type="PROSITE" id="PS51257">
    <property type="entry name" value="PROKAR_LIPOPROTEIN"/>
    <property type="match status" value="1"/>
</dbReference>
<dbReference type="Gene3D" id="3.40.250.10">
    <property type="entry name" value="Rhodanese-like domain"/>
    <property type="match status" value="1"/>
</dbReference>
<reference evidence="2 3" key="1">
    <citation type="submission" date="2019-12" db="EMBL/GenBank/DDBJ databases">
        <authorList>
            <person name="Zhao J."/>
        </authorList>
    </citation>
    <scope>NUCLEOTIDE SEQUENCE [LARGE SCALE GENOMIC DNA]</scope>
    <source>
        <strain evidence="2 3">S-15</strain>
    </source>
</reference>
<dbReference type="InterPro" id="IPR050229">
    <property type="entry name" value="GlpE_sulfurtransferase"/>
</dbReference>
<dbReference type="PROSITE" id="PS50206">
    <property type="entry name" value="RHODANESE_3"/>
    <property type="match status" value="1"/>
</dbReference>
<feature type="domain" description="Rhodanese" evidence="1">
    <location>
        <begin position="51"/>
        <end position="141"/>
    </location>
</feature>
<organism evidence="2 3">
    <name type="scientific">Acidiluteibacter ferrifornacis</name>
    <dbReference type="NCBI Taxonomy" id="2692424"/>
    <lineage>
        <taxon>Bacteria</taxon>
        <taxon>Pseudomonadati</taxon>
        <taxon>Bacteroidota</taxon>
        <taxon>Flavobacteriia</taxon>
        <taxon>Flavobacteriales</taxon>
        <taxon>Cryomorphaceae</taxon>
        <taxon>Acidiluteibacter</taxon>
    </lineage>
</organism>
<dbReference type="InterPro" id="IPR036873">
    <property type="entry name" value="Rhodanese-like_dom_sf"/>
</dbReference>
<protein>
    <submittedName>
        <fullName evidence="2">Rhodanese-like domain-containing protein</fullName>
    </submittedName>
</protein>